<reference evidence="4" key="1">
    <citation type="submission" date="2021-01" db="EMBL/GenBank/DDBJ databases">
        <authorList>
            <person name="Corre E."/>
            <person name="Pelletier E."/>
            <person name="Niang G."/>
            <person name="Scheremetjew M."/>
            <person name="Finn R."/>
            <person name="Kale V."/>
            <person name="Holt S."/>
            <person name="Cochrane G."/>
            <person name="Meng A."/>
            <person name="Brown T."/>
            <person name="Cohen L."/>
        </authorList>
    </citation>
    <scope>NUCLEOTIDE SEQUENCE</scope>
    <source>
        <strain evidence="4">NY070348D</strain>
    </source>
</reference>
<feature type="compositionally biased region" description="Basic and acidic residues" evidence="2">
    <location>
        <begin position="405"/>
        <end position="418"/>
    </location>
</feature>
<evidence type="ECO:0000313" key="3">
    <source>
        <dbReference type="EMBL" id="CAD9706355.1"/>
    </source>
</evidence>
<evidence type="ECO:0000256" key="1">
    <source>
        <dbReference type="SAM" id="Coils"/>
    </source>
</evidence>
<evidence type="ECO:0000256" key="2">
    <source>
        <dbReference type="SAM" id="MobiDB-lite"/>
    </source>
</evidence>
<dbReference type="EMBL" id="HBHK01026570">
    <property type="protein sequence ID" value="CAD9706355.1"/>
    <property type="molecule type" value="Transcribed_RNA"/>
</dbReference>
<protein>
    <submittedName>
        <fullName evidence="4">Uncharacterized protein</fullName>
    </submittedName>
</protein>
<sequence length="591" mass="68727">MEPLESPRGWGSDDEEQDDFLSRTVECESPSDTSKPIICSNPATNKIQVKRSEPKLKNDSEESVPLNILKKTESKSSCPPDKTKAPSRVYEDEEENVEMLKKRICRLNWDLSEARQHEDVLTQELRRMRVEYDKGVVRHSRHILASNQSALSNPQSELHQGENFDDWSKDLEEKEERDNAIYTQSKISCDNSCTSEDTVLIGNLENEALRLRQLLNRSWEEAQQKRAESKQEISELENKNYNLTSQLNEVMAERNEVRQEVAKTHKKLSMLRSTVEHQKEEIARMANAMSEKVAEARAECDIETNKLVSQNTRLREENARYRRQIEQIVQEKEKTNVKAKQDLSRQEKDMHEQFIAYRKLRKKNTEDLESFAHFYISMKHILTDTLERAEREYASENQDSSGKVHTTEEENGENKDNEENSSPKCTAGNSRDQQTILRAVAKLKATKETEEKLRQLAERNYGICQKRLDRAIVKIQRMTDELNELQSVQKEISGMSVSEYERWWSTMTKGTKKSRQSLHLVSSKQQKYLMRSVSSSKGLSHESNSLDPLPPEMSRKNILSSHNKPQDTHVTKRYHWSRMQKSQDRALPVIP</sequence>
<name>A0A7S2SPT6_9STRA</name>
<feature type="compositionally biased region" description="Polar residues" evidence="2">
    <location>
        <begin position="422"/>
        <end position="433"/>
    </location>
</feature>
<organism evidence="4">
    <name type="scientific">Mucochytrium quahogii</name>
    <dbReference type="NCBI Taxonomy" id="96639"/>
    <lineage>
        <taxon>Eukaryota</taxon>
        <taxon>Sar</taxon>
        <taxon>Stramenopiles</taxon>
        <taxon>Bigyra</taxon>
        <taxon>Labyrinthulomycetes</taxon>
        <taxon>Thraustochytrida</taxon>
        <taxon>Thraustochytriidae</taxon>
        <taxon>Mucochytrium</taxon>
    </lineage>
</organism>
<feature type="compositionally biased region" description="Basic and acidic residues" evidence="2">
    <location>
        <begin position="50"/>
        <end position="60"/>
    </location>
</feature>
<accession>A0A7S2SPT6</accession>
<gene>
    <name evidence="3" type="ORF">QSP1433_LOCUS16713</name>
    <name evidence="4" type="ORF">QSP1433_LOCUS16714</name>
</gene>
<dbReference type="EMBL" id="HBHK01026571">
    <property type="protein sequence ID" value="CAD9706357.1"/>
    <property type="molecule type" value="Transcribed_RNA"/>
</dbReference>
<evidence type="ECO:0000313" key="4">
    <source>
        <dbReference type="EMBL" id="CAD9706357.1"/>
    </source>
</evidence>
<feature type="region of interest" description="Disordered" evidence="2">
    <location>
        <begin position="1"/>
        <end position="88"/>
    </location>
</feature>
<feature type="compositionally biased region" description="Polar residues" evidence="2">
    <location>
        <begin position="395"/>
        <end position="404"/>
    </location>
</feature>
<feature type="compositionally biased region" description="Polar residues" evidence="2">
    <location>
        <begin position="531"/>
        <end position="546"/>
    </location>
</feature>
<feature type="region of interest" description="Disordered" evidence="2">
    <location>
        <begin position="392"/>
        <end position="433"/>
    </location>
</feature>
<feature type="coiled-coil region" evidence="1">
    <location>
        <begin position="212"/>
        <end position="349"/>
    </location>
</feature>
<keyword evidence="1" id="KW-0175">Coiled coil</keyword>
<dbReference type="AlphaFoldDB" id="A0A7S2SPT6"/>
<feature type="coiled-coil region" evidence="1">
    <location>
        <begin position="440"/>
        <end position="488"/>
    </location>
</feature>
<feature type="region of interest" description="Disordered" evidence="2">
    <location>
        <begin position="531"/>
        <end position="591"/>
    </location>
</feature>
<proteinExistence type="predicted"/>